<gene>
    <name evidence="1" type="ORF">SAMN05444167_3148</name>
</gene>
<proteinExistence type="predicted"/>
<evidence type="ECO:0000313" key="2">
    <source>
        <dbReference type="Proteomes" id="UP000182427"/>
    </source>
</evidence>
<keyword evidence="2" id="KW-1185">Reference proteome</keyword>
<dbReference type="AlphaFoldDB" id="A0A1G7NHI5"/>
<sequence>MLHPRHCAVKKEQQMSAPAAEEVPMISLKSFVPPMVALSLVACMTTGCSRQQSAIDAAKKDVTATGQPQEVVYSEPNGSTTLTMVTPAAPGASVPTTVQSTIPAGATPTQGLPDWSQGIHPAPSHAARFKAPGMMVEGTITQTATAPPATAAYSSTNPATTAATAPVTTTTTPAPQFVPADITIPAGTTLAIRINQRIDVKHAHIGDRFTGDLSESVTRDGKVILPRGTDVRGVVDAAHRRGHFKGRSVLELRLTSIMHDGKAYPVQTADFVASKKGKGKRTAGWIGGTAGAGMLIGGIASGGVGLLAGGLAGGGLGTVIAGTTGNRDIVIPAESLVRFRLEDDLTVSPTPETATVADNRPVTN</sequence>
<reference evidence="1 2" key="1">
    <citation type="submission" date="2016-10" db="EMBL/GenBank/DDBJ databases">
        <authorList>
            <person name="de Groot N.N."/>
        </authorList>
    </citation>
    <scope>NUCLEOTIDE SEQUENCE [LARGE SCALE GENOMIC DNA]</scope>
    <source>
        <strain evidence="1 2">GAS232</strain>
    </source>
</reference>
<dbReference type="EMBL" id="LT629690">
    <property type="protein sequence ID" value="SDF73422.1"/>
    <property type="molecule type" value="Genomic_DNA"/>
</dbReference>
<protein>
    <submittedName>
        <fullName evidence="1">Uncharacterized protein</fullName>
    </submittedName>
</protein>
<name>A0A1G7NHI5_9BACT</name>
<accession>A0A1G7NHI5</accession>
<evidence type="ECO:0000313" key="1">
    <source>
        <dbReference type="EMBL" id="SDF73422.1"/>
    </source>
</evidence>
<organism evidence="1 2">
    <name type="scientific">Terriglobus roseus</name>
    <dbReference type="NCBI Taxonomy" id="392734"/>
    <lineage>
        <taxon>Bacteria</taxon>
        <taxon>Pseudomonadati</taxon>
        <taxon>Acidobacteriota</taxon>
        <taxon>Terriglobia</taxon>
        <taxon>Terriglobales</taxon>
        <taxon>Acidobacteriaceae</taxon>
        <taxon>Terriglobus</taxon>
    </lineage>
</organism>
<dbReference type="Proteomes" id="UP000182427">
    <property type="component" value="Chromosome I"/>
</dbReference>